<dbReference type="InterPro" id="IPR013762">
    <property type="entry name" value="Integrase-like_cat_sf"/>
</dbReference>
<dbReference type="GO" id="GO:0003677">
    <property type="term" value="F:DNA binding"/>
    <property type="evidence" value="ECO:0007669"/>
    <property type="project" value="InterPro"/>
</dbReference>
<evidence type="ECO:0000313" key="2">
    <source>
        <dbReference type="EMBL" id="SFH92492.1"/>
    </source>
</evidence>
<dbReference type="Gene3D" id="1.10.443.10">
    <property type="entry name" value="Intergrase catalytic core"/>
    <property type="match status" value="1"/>
</dbReference>
<keyword evidence="3" id="KW-1185">Reference proteome</keyword>
<name>A0A1I3E0H7_9PLAN</name>
<dbReference type="AlphaFoldDB" id="A0A1I3E0H7"/>
<organism evidence="2 3">
    <name type="scientific">Planctomicrobium piriforme</name>
    <dbReference type="NCBI Taxonomy" id="1576369"/>
    <lineage>
        <taxon>Bacteria</taxon>
        <taxon>Pseudomonadati</taxon>
        <taxon>Planctomycetota</taxon>
        <taxon>Planctomycetia</taxon>
        <taxon>Planctomycetales</taxon>
        <taxon>Planctomycetaceae</taxon>
        <taxon>Planctomicrobium</taxon>
    </lineage>
</organism>
<reference evidence="3" key="1">
    <citation type="submission" date="2016-10" db="EMBL/GenBank/DDBJ databases">
        <authorList>
            <person name="Varghese N."/>
            <person name="Submissions S."/>
        </authorList>
    </citation>
    <scope>NUCLEOTIDE SEQUENCE [LARGE SCALE GENOMIC DNA]</scope>
    <source>
        <strain evidence="3">DSM 26348</strain>
    </source>
</reference>
<dbReference type="GO" id="GO:0006310">
    <property type="term" value="P:DNA recombination"/>
    <property type="evidence" value="ECO:0007669"/>
    <property type="project" value="UniProtKB-KW"/>
</dbReference>
<dbReference type="EMBL" id="FOQD01000004">
    <property type="protein sequence ID" value="SFH92492.1"/>
    <property type="molecule type" value="Genomic_DNA"/>
</dbReference>
<dbReference type="GO" id="GO:0015074">
    <property type="term" value="P:DNA integration"/>
    <property type="evidence" value="ECO:0007669"/>
    <property type="project" value="InterPro"/>
</dbReference>
<proteinExistence type="predicted"/>
<sequence>MDEQEPKNNTKSRRMMAGELLGSHLHQTTNGITVSVAVRDGKYLARGRWERRQFGETLGNDRRHAESALRKMLVQIEDGSYVRPSGKRDRFLPSNAIPQLSLRELCDAFLVEKRRVRGEKTARTYCSRLTPVLDFAEQACNFKKWRLAREINRDFAVSLRIWLTQRTTTRNGHPGGLPRPMPSRQIQHCLETFRMVLAWGMRADVRKLPPDYVLPIDNELIGYAKSKDPLRQVPVSLEKRIELIGLMDRWQLLTLGPLMVLPLRFEDPAGMLISDLDLAAKTLKLGTRLGGADFNKGQVEVTMPLPDELIPLFSFSVAGRAEGPLFLSRMAIRDPQRFQIECEDTYALEAELQQHFTAKSASICCDQDRKRVYREMLHQQMGAVSASRVGKELKSLFNRTGLDKCPPYGIRGSVTTEMKASGMQLLELRYLTEHTVNDILNEYATLDPFTAMASYFARIKPLLSAITNRAQELKITDPALASKSTTNKIVKPRASMVRKA</sequence>
<evidence type="ECO:0000256" key="1">
    <source>
        <dbReference type="ARBA" id="ARBA00023172"/>
    </source>
</evidence>
<gene>
    <name evidence="2" type="ORF">SAMN05421753_10430</name>
</gene>
<accession>A0A1I3E0H7</accession>
<evidence type="ECO:0008006" key="4">
    <source>
        <dbReference type="Google" id="ProtNLM"/>
    </source>
</evidence>
<keyword evidence="1" id="KW-0233">DNA recombination</keyword>
<protein>
    <recommendedName>
        <fullName evidence="4">Phage integrase family protein</fullName>
    </recommendedName>
</protein>
<evidence type="ECO:0000313" key="3">
    <source>
        <dbReference type="Proteomes" id="UP000199518"/>
    </source>
</evidence>
<dbReference type="InterPro" id="IPR011010">
    <property type="entry name" value="DNA_brk_join_enz"/>
</dbReference>
<dbReference type="Proteomes" id="UP000199518">
    <property type="component" value="Unassembled WGS sequence"/>
</dbReference>
<dbReference type="SUPFAM" id="SSF56349">
    <property type="entry name" value="DNA breaking-rejoining enzymes"/>
    <property type="match status" value="1"/>
</dbReference>